<dbReference type="InterPro" id="IPR013107">
    <property type="entry name" value="Acyl-CoA_DH_C"/>
</dbReference>
<dbReference type="Gene3D" id="1.10.540.10">
    <property type="entry name" value="Acyl-CoA dehydrogenase/oxidase, N-terminal domain"/>
    <property type="match status" value="1"/>
</dbReference>
<name>A0ABV8WRE2_9BACI</name>
<organism evidence="3 4">
    <name type="scientific">Gracilibacillus xinjiangensis</name>
    <dbReference type="NCBI Taxonomy" id="1193282"/>
    <lineage>
        <taxon>Bacteria</taxon>
        <taxon>Bacillati</taxon>
        <taxon>Bacillota</taxon>
        <taxon>Bacilli</taxon>
        <taxon>Bacillales</taxon>
        <taxon>Bacillaceae</taxon>
        <taxon>Gracilibacillus</taxon>
    </lineage>
</organism>
<dbReference type="PANTHER" id="PTHR43884">
    <property type="entry name" value="ACYL-COA DEHYDROGENASE"/>
    <property type="match status" value="1"/>
</dbReference>
<dbReference type="Pfam" id="PF08028">
    <property type="entry name" value="Acyl-CoA_dh_2"/>
    <property type="match status" value="1"/>
</dbReference>
<proteinExistence type="predicted"/>
<accession>A0ABV8WRE2</accession>
<dbReference type="EMBL" id="JBHSDT010000004">
    <property type="protein sequence ID" value="MFC4402360.1"/>
    <property type="molecule type" value="Genomic_DNA"/>
</dbReference>
<keyword evidence="4" id="KW-1185">Reference proteome</keyword>
<gene>
    <name evidence="3" type="ORF">ACFOY7_04685</name>
</gene>
<dbReference type="SUPFAM" id="SSF56645">
    <property type="entry name" value="Acyl-CoA dehydrogenase NM domain-like"/>
    <property type="match status" value="1"/>
</dbReference>
<dbReference type="PANTHER" id="PTHR43884:SF12">
    <property type="entry name" value="ISOVALERYL-COA DEHYDROGENASE, MITOCHONDRIAL-RELATED"/>
    <property type="match status" value="1"/>
</dbReference>
<reference evidence="4" key="1">
    <citation type="journal article" date="2019" name="Int. J. Syst. Evol. Microbiol.">
        <title>The Global Catalogue of Microorganisms (GCM) 10K type strain sequencing project: providing services to taxonomists for standard genome sequencing and annotation.</title>
        <authorList>
            <consortium name="The Broad Institute Genomics Platform"/>
            <consortium name="The Broad Institute Genome Sequencing Center for Infectious Disease"/>
            <person name="Wu L."/>
            <person name="Ma J."/>
        </authorList>
    </citation>
    <scope>NUCLEOTIDE SEQUENCE [LARGE SCALE GENOMIC DNA]</scope>
    <source>
        <strain evidence="4">CCUG 37865</strain>
    </source>
</reference>
<dbReference type="Gene3D" id="2.40.110.10">
    <property type="entry name" value="Butyryl-CoA Dehydrogenase, subunit A, domain 2"/>
    <property type="match status" value="1"/>
</dbReference>
<dbReference type="PIRSF" id="PIRSF016578">
    <property type="entry name" value="HsaA"/>
    <property type="match status" value="1"/>
</dbReference>
<evidence type="ECO:0000256" key="1">
    <source>
        <dbReference type="ARBA" id="ARBA00023002"/>
    </source>
</evidence>
<feature type="domain" description="Acyl-CoA dehydrogenase C-terminal" evidence="2">
    <location>
        <begin position="218"/>
        <end position="348"/>
    </location>
</feature>
<keyword evidence="1" id="KW-0560">Oxidoreductase</keyword>
<evidence type="ECO:0000313" key="3">
    <source>
        <dbReference type="EMBL" id="MFC4402360.1"/>
    </source>
</evidence>
<comment type="caution">
    <text evidence="3">The sequence shown here is derived from an EMBL/GenBank/DDBJ whole genome shotgun (WGS) entry which is preliminary data.</text>
</comment>
<evidence type="ECO:0000313" key="4">
    <source>
        <dbReference type="Proteomes" id="UP001595882"/>
    </source>
</evidence>
<dbReference type="Proteomes" id="UP001595882">
    <property type="component" value="Unassembled WGS sequence"/>
</dbReference>
<dbReference type="Gene3D" id="1.20.140.10">
    <property type="entry name" value="Butyryl-CoA Dehydrogenase, subunit A, domain 3"/>
    <property type="match status" value="1"/>
</dbReference>
<dbReference type="InterPro" id="IPR037069">
    <property type="entry name" value="AcylCoA_DH/ox_N_sf"/>
</dbReference>
<sequence>MEFTDKESRQIKEELTEIEQTRILPPSILDIIYQKKLFKFISQSLGGRAMDLPNALRIFQETSSIDGNLGWAVTIGAGGGMFSPCFKEDVAKDSFSPENAVIAGSGFPGGKAVKMENGYHVNGEWKFCSGSPYATIFTANCIVENEGNSRILSFILNPDQVEIMNDWNAFGLVGTSSHSIKVSNQFVPAERTFSIGEKMNNFEEVVHQFPFVPFSEASFASVVLGIGKNFLDHVKMYIEKNKHRWGQGDFDKYQLVTRKWKTEMERWNNAERHFHRMIDHVWQDHLKGKPLAAETLEDFSLVCKKAASTVLTCAQNLFRYMGMEMIMQHTELNRIWRDLHTAAQHAFLIPYQENETIAYEINGEK</sequence>
<protein>
    <submittedName>
        <fullName evidence="3">Acyl-CoA dehydrogenase</fullName>
    </submittedName>
</protein>
<dbReference type="InterPro" id="IPR046373">
    <property type="entry name" value="Acyl-CoA_Oxase/DH_mid-dom_sf"/>
</dbReference>
<dbReference type="RefSeq" id="WP_390249888.1">
    <property type="nucleotide sequence ID" value="NZ_JBHSDT010000004.1"/>
</dbReference>
<dbReference type="InterPro" id="IPR009100">
    <property type="entry name" value="AcylCoA_DH/oxidase_NM_dom_sf"/>
</dbReference>
<evidence type="ECO:0000259" key="2">
    <source>
        <dbReference type="Pfam" id="PF08028"/>
    </source>
</evidence>